<name>A0A4U6XAL0_9PEZI</name>
<feature type="region of interest" description="Disordered" evidence="1">
    <location>
        <begin position="152"/>
        <end position="172"/>
    </location>
</feature>
<keyword evidence="3" id="KW-1185">Reference proteome</keyword>
<evidence type="ECO:0000313" key="2">
    <source>
        <dbReference type="EMBL" id="TKW52384.1"/>
    </source>
</evidence>
<dbReference type="Proteomes" id="UP000310108">
    <property type="component" value="Unassembled WGS sequence"/>
</dbReference>
<proteinExistence type="predicted"/>
<comment type="caution">
    <text evidence="2">The sequence shown here is derived from an EMBL/GenBank/DDBJ whole genome shotgun (WGS) entry which is preliminary data.</text>
</comment>
<dbReference type="EMBL" id="PJEX01000242">
    <property type="protein sequence ID" value="TKW52384.1"/>
    <property type="molecule type" value="Genomic_DNA"/>
</dbReference>
<accession>A0A4U6XAL0</accession>
<gene>
    <name evidence="2" type="ORF">CTA1_72</name>
</gene>
<reference evidence="2 3" key="1">
    <citation type="journal article" date="2019" name="PLoS ONE">
        <title>Comparative genome analysis indicates high evolutionary potential of pathogenicity genes in Colletotrichum tanaceti.</title>
        <authorList>
            <person name="Lelwala R.V."/>
            <person name="Korhonen P.K."/>
            <person name="Young N.D."/>
            <person name="Scott J.B."/>
            <person name="Ades P.A."/>
            <person name="Gasser R.B."/>
            <person name="Taylor P.W.J."/>
        </authorList>
    </citation>
    <scope>NUCLEOTIDE SEQUENCE [LARGE SCALE GENOMIC DNA]</scope>
    <source>
        <strain evidence="2">BRIP57314</strain>
    </source>
</reference>
<feature type="compositionally biased region" description="Acidic residues" evidence="1">
    <location>
        <begin position="162"/>
        <end position="172"/>
    </location>
</feature>
<protein>
    <submittedName>
        <fullName evidence="2">Uncharacterized protein</fullName>
    </submittedName>
</protein>
<dbReference type="OrthoDB" id="5190067at2759"/>
<evidence type="ECO:0000256" key="1">
    <source>
        <dbReference type="SAM" id="MobiDB-lite"/>
    </source>
</evidence>
<evidence type="ECO:0000313" key="3">
    <source>
        <dbReference type="Proteomes" id="UP000310108"/>
    </source>
</evidence>
<organism evidence="2 3">
    <name type="scientific">Colletotrichum tanaceti</name>
    <dbReference type="NCBI Taxonomy" id="1306861"/>
    <lineage>
        <taxon>Eukaryota</taxon>
        <taxon>Fungi</taxon>
        <taxon>Dikarya</taxon>
        <taxon>Ascomycota</taxon>
        <taxon>Pezizomycotina</taxon>
        <taxon>Sordariomycetes</taxon>
        <taxon>Hypocreomycetidae</taxon>
        <taxon>Glomerellales</taxon>
        <taxon>Glomerellaceae</taxon>
        <taxon>Colletotrichum</taxon>
        <taxon>Colletotrichum destructivum species complex</taxon>
    </lineage>
</organism>
<sequence length="242" mass="26925">MGRRVYPRTVVEEAPSHDGRPCYAAWEMTETDPDAQTPPDASNRPKWSIQLYDTTPAAGDREHVRATAKRVEDSTRRARQRREALSRVEVHGLAVPAGTPEAERVALCAAHHRAEVAARNASGTADFFIPPTFDDLWERRILVIDKPIAAAAARDESSPETNENDNDNDNDDDDGGEFLAVFFGLKAGAATESPGVPDYEVVRFPGKDLGDRLRSFTSSIEWFYDSYVGDGTIYGDLEKWRR</sequence>
<dbReference type="AlphaFoldDB" id="A0A4U6XAL0"/>